<dbReference type="InterPro" id="IPR011112">
    <property type="entry name" value="Rho-like_N"/>
</dbReference>
<keyword evidence="3" id="KW-1185">Reference proteome</keyword>
<proteinExistence type="predicted"/>
<dbReference type="Gene3D" id="3.10.450.50">
    <property type="match status" value="1"/>
</dbReference>
<sequence length="344" mass="40298">MKSTKSHLKSYNMNDLKRLARTISVKNFSKYKKDDLIDAIIERQHTTEAAVYAYKYIDDHSFEAWKNTGGRGPTESRYNLEELFGLYILGYAFEDSEQEDKFFIAEGIPELFAMVDNEENREARLKVQRKLKLIRAALHLYGIVSFSQLQHLFKKYYDMEMTSAELVSFLGESPYDISIDEDNEQIIIDDMNYAQYEMVKKLQGDLPYYEPEFGKFIKFSDPNYIDESKAHRALKEWVKDNVDVPRDKHYSVYISLLQLIMQGSKKDDILQYLMTLNVELQNADSQRELMDMMAEIVENTRHFKYRGHKESELNSQTVVKEVKVGRNDPCPCGSGRKYKKCCGR</sequence>
<dbReference type="SUPFAM" id="SSF68912">
    <property type="entry name" value="Rho N-terminal domain-like"/>
    <property type="match status" value="1"/>
</dbReference>
<dbReference type="RefSeq" id="WP_344700834.1">
    <property type="nucleotide sequence ID" value="NZ_BAABCK010000011.1"/>
</dbReference>
<dbReference type="InterPro" id="IPR036269">
    <property type="entry name" value="Rho_N_sf"/>
</dbReference>
<dbReference type="InterPro" id="IPR004027">
    <property type="entry name" value="SEC_C_motif"/>
</dbReference>
<name>A0ABP7EBD8_9STAP</name>
<dbReference type="Pfam" id="PF02810">
    <property type="entry name" value="SEC-C"/>
    <property type="match status" value="1"/>
</dbReference>
<dbReference type="SUPFAM" id="SSF103642">
    <property type="entry name" value="Sec-C motif"/>
    <property type="match status" value="1"/>
</dbReference>
<evidence type="ECO:0000313" key="2">
    <source>
        <dbReference type="EMBL" id="GAA3715886.1"/>
    </source>
</evidence>
<gene>
    <name evidence="2" type="ORF">GCM10022378_02790</name>
</gene>
<protein>
    <submittedName>
        <fullName evidence="2">SEC-C metal-binding domain-containing protein</fullName>
    </submittedName>
</protein>
<dbReference type="PANTHER" id="PTHR33747:SF1">
    <property type="entry name" value="ADENYLATE CYCLASE-ASSOCIATED CAP C-TERMINAL DOMAIN-CONTAINING PROTEIN"/>
    <property type="match status" value="1"/>
</dbReference>
<reference evidence="3" key="1">
    <citation type="journal article" date="2019" name="Int. J. Syst. Evol. Microbiol.">
        <title>The Global Catalogue of Microorganisms (GCM) 10K type strain sequencing project: providing services to taxonomists for standard genome sequencing and annotation.</title>
        <authorList>
            <consortium name="The Broad Institute Genomics Platform"/>
            <consortium name="The Broad Institute Genome Sequencing Center for Infectious Disease"/>
            <person name="Wu L."/>
            <person name="Ma J."/>
        </authorList>
    </citation>
    <scope>NUCLEOTIDE SEQUENCE [LARGE SCALE GENOMIC DNA]</scope>
    <source>
        <strain evidence="3">JCM 16981</strain>
    </source>
</reference>
<feature type="domain" description="Rho termination factor-like N-terminal" evidence="1">
    <location>
        <begin position="7"/>
        <end position="49"/>
    </location>
</feature>
<evidence type="ECO:0000259" key="1">
    <source>
        <dbReference type="SMART" id="SM00959"/>
    </source>
</evidence>
<dbReference type="EMBL" id="BAABCK010000011">
    <property type="protein sequence ID" value="GAA3715886.1"/>
    <property type="molecule type" value="Genomic_DNA"/>
</dbReference>
<dbReference type="Pfam" id="PF07498">
    <property type="entry name" value="Rho_N"/>
    <property type="match status" value="1"/>
</dbReference>
<comment type="caution">
    <text evidence="2">The sequence shown here is derived from an EMBL/GenBank/DDBJ whole genome shotgun (WGS) entry which is preliminary data.</text>
</comment>
<accession>A0ABP7EBD8</accession>
<evidence type="ECO:0000313" key="3">
    <source>
        <dbReference type="Proteomes" id="UP001500920"/>
    </source>
</evidence>
<dbReference type="SMART" id="SM00959">
    <property type="entry name" value="Rho_N"/>
    <property type="match status" value="1"/>
</dbReference>
<organism evidence="2 3">
    <name type="scientific">Salinicoccus jeotgali</name>
    <dbReference type="NCBI Taxonomy" id="381634"/>
    <lineage>
        <taxon>Bacteria</taxon>
        <taxon>Bacillati</taxon>
        <taxon>Bacillota</taxon>
        <taxon>Bacilli</taxon>
        <taxon>Bacillales</taxon>
        <taxon>Staphylococcaceae</taxon>
        <taxon>Salinicoccus</taxon>
    </lineage>
</organism>
<dbReference type="PANTHER" id="PTHR33747">
    <property type="entry name" value="UPF0225 PROTEIN SCO1677"/>
    <property type="match status" value="1"/>
</dbReference>
<dbReference type="Proteomes" id="UP001500920">
    <property type="component" value="Unassembled WGS sequence"/>
</dbReference>